<dbReference type="Pfam" id="PF01826">
    <property type="entry name" value="TIL"/>
    <property type="match status" value="1"/>
</dbReference>
<dbReference type="Gene3D" id="2.10.25.10">
    <property type="entry name" value="Laminin"/>
    <property type="match status" value="1"/>
</dbReference>
<protein>
    <recommendedName>
        <fullName evidence="3">TIL domain-containing protein</fullName>
    </recommendedName>
</protein>
<dbReference type="GO" id="GO:0004867">
    <property type="term" value="F:serine-type endopeptidase inhibitor activity"/>
    <property type="evidence" value="ECO:0007669"/>
    <property type="project" value="UniProtKB-KW"/>
</dbReference>
<dbReference type="SUPFAM" id="SSF57567">
    <property type="entry name" value="Serine protease inhibitors"/>
    <property type="match status" value="1"/>
</dbReference>
<organism evidence="4 5">
    <name type="scientific">Cardiocondyla obscurior</name>
    <dbReference type="NCBI Taxonomy" id="286306"/>
    <lineage>
        <taxon>Eukaryota</taxon>
        <taxon>Metazoa</taxon>
        <taxon>Ecdysozoa</taxon>
        <taxon>Arthropoda</taxon>
        <taxon>Hexapoda</taxon>
        <taxon>Insecta</taxon>
        <taxon>Pterygota</taxon>
        <taxon>Neoptera</taxon>
        <taxon>Endopterygota</taxon>
        <taxon>Hymenoptera</taxon>
        <taxon>Apocrita</taxon>
        <taxon>Aculeata</taxon>
        <taxon>Formicoidea</taxon>
        <taxon>Formicidae</taxon>
        <taxon>Myrmicinae</taxon>
        <taxon>Cardiocondyla</taxon>
    </lineage>
</organism>
<dbReference type="Proteomes" id="UP001430953">
    <property type="component" value="Unassembled WGS sequence"/>
</dbReference>
<keyword evidence="5" id="KW-1185">Reference proteome</keyword>
<name>A0AAW2EYP6_9HYME</name>
<comment type="caution">
    <text evidence="4">The sequence shown here is derived from an EMBL/GenBank/DDBJ whole genome shotgun (WGS) entry which is preliminary data.</text>
</comment>
<dbReference type="InterPro" id="IPR036084">
    <property type="entry name" value="Ser_inhib-like_sf"/>
</dbReference>
<keyword evidence="2" id="KW-0646">Protease inhibitor</keyword>
<evidence type="ECO:0000256" key="2">
    <source>
        <dbReference type="ARBA" id="ARBA00022900"/>
    </source>
</evidence>
<evidence type="ECO:0000256" key="1">
    <source>
        <dbReference type="ARBA" id="ARBA00007611"/>
    </source>
</evidence>
<comment type="similarity">
    <text evidence="1">Belongs to the serine protease inhibitor-like (TIL domain-containing) family.</text>
</comment>
<dbReference type="InterPro" id="IPR002919">
    <property type="entry name" value="TIL_dom"/>
</dbReference>
<evidence type="ECO:0000313" key="5">
    <source>
        <dbReference type="Proteomes" id="UP001430953"/>
    </source>
</evidence>
<accession>A0AAW2EYP6</accession>
<gene>
    <name evidence="4" type="ORF">PUN28_014931</name>
</gene>
<evidence type="ECO:0000313" key="4">
    <source>
        <dbReference type="EMBL" id="KAL0107995.1"/>
    </source>
</evidence>
<keyword evidence="2" id="KW-0722">Serine protease inhibitor</keyword>
<sequence>MPQVDRAISWTATVNPVPTKWTQPHLMLQCNMGCYCEKGKVKNSDQKCVDPLEC</sequence>
<reference evidence="4 5" key="1">
    <citation type="submission" date="2023-03" db="EMBL/GenBank/DDBJ databases">
        <title>High recombination rates correlate with genetic variation in Cardiocondyla obscurior ants.</title>
        <authorList>
            <person name="Errbii M."/>
        </authorList>
    </citation>
    <scope>NUCLEOTIDE SEQUENCE [LARGE SCALE GENOMIC DNA]</scope>
    <source>
        <strain evidence="4">Alpha-2009</strain>
        <tissue evidence="4">Whole body</tissue>
    </source>
</reference>
<feature type="domain" description="TIL" evidence="3">
    <location>
        <begin position="27"/>
        <end position="54"/>
    </location>
</feature>
<proteinExistence type="inferred from homology"/>
<evidence type="ECO:0000259" key="3">
    <source>
        <dbReference type="Pfam" id="PF01826"/>
    </source>
</evidence>
<dbReference type="EMBL" id="JADYXP020000016">
    <property type="protein sequence ID" value="KAL0107995.1"/>
    <property type="molecule type" value="Genomic_DNA"/>
</dbReference>
<dbReference type="AlphaFoldDB" id="A0AAW2EYP6"/>